<name>A0A834SHP8_9FABA</name>
<dbReference type="AlphaFoldDB" id="A0A834SHP8"/>
<protein>
    <submittedName>
        <fullName evidence="1">Uncharacterized protein</fullName>
    </submittedName>
</protein>
<gene>
    <name evidence="1" type="ORF">G2W53_042732</name>
</gene>
<dbReference type="Proteomes" id="UP000634136">
    <property type="component" value="Unassembled WGS sequence"/>
</dbReference>
<accession>A0A834SHP8</accession>
<dbReference type="EMBL" id="JAAIUW010000013">
    <property type="protein sequence ID" value="KAF7803621.1"/>
    <property type="molecule type" value="Genomic_DNA"/>
</dbReference>
<organism evidence="1 2">
    <name type="scientific">Senna tora</name>
    <dbReference type="NCBI Taxonomy" id="362788"/>
    <lineage>
        <taxon>Eukaryota</taxon>
        <taxon>Viridiplantae</taxon>
        <taxon>Streptophyta</taxon>
        <taxon>Embryophyta</taxon>
        <taxon>Tracheophyta</taxon>
        <taxon>Spermatophyta</taxon>
        <taxon>Magnoliopsida</taxon>
        <taxon>eudicotyledons</taxon>
        <taxon>Gunneridae</taxon>
        <taxon>Pentapetalae</taxon>
        <taxon>rosids</taxon>
        <taxon>fabids</taxon>
        <taxon>Fabales</taxon>
        <taxon>Fabaceae</taxon>
        <taxon>Caesalpinioideae</taxon>
        <taxon>Cassia clade</taxon>
        <taxon>Senna</taxon>
    </lineage>
</organism>
<keyword evidence="2" id="KW-1185">Reference proteome</keyword>
<sequence length="108" mass="12171">MSSRSSLHKVSSEEAIAEAAEQQFSIPEMADLRTWQASQSLELSSMYSSSHFPPTGPVGCNHGCFLQSGGDDWESAVFIVKRAGWYPGNKEWKEKREKKEEVPYRDKS</sequence>
<reference evidence="1" key="1">
    <citation type="submission" date="2020-09" db="EMBL/GenBank/DDBJ databases">
        <title>Genome-Enabled Discovery of Anthraquinone Biosynthesis in Senna tora.</title>
        <authorList>
            <person name="Kang S.-H."/>
            <person name="Pandey R.P."/>
            <person name="Lee C.-M."/>
            <person name="Sim J.-S."/>
            <person name="Jeong J.-T."/>
            <person name="Choi B.-S."/>
            <person name="Jung M."/>
            <person name="Ginzburg D."/>
            <person name="Zhao K."/>
            <person name="Won S.Y."/>
            <person name="Oh T.-J."/>
            <person name="Yu Y."/>
            <person name="Kim N.-H."/>
            <person name="Lee O.R."/>
            <person name="Lee T.-H."/>
            <person name="Bashyal P."/>
            <person name="Kim T.-S."/>
            <person name="Lee W.-H."/>
            <person name="Kawkins C."/>
            <person name="Kim C.-K."/>
            <person name="Kim J.S."/>
            <person name="Ahn B.O."/>
            <person name="Rhee S.Y."/>
            <person name="Sohng J.K."/>
        </authorList>
    </citation>
    <scope>NUCLEOTIDE SEQUENCE</scope>
    <source>
        <tissue evidence="1">Leaf</tissue>
    </source>
</reference>
<proteinExistence type="predicted"/>
<evidence type="ECO:0000313" key="2">
    <source>
        <dbReference type="Proteomes" id="UP000634136"/>
    </source>
</evidence>
<evidence type="ECO:0000313" key="1">
    <source>
        <dbReference type="EMBL" id="KAF7803621.1"/>
    </source>
</evidence>
<comment type="caution">
    <text evidence="1">The sequence shown here is derived from an EMBL/GenBank/DDBJ whole genome shotgun (WGS) entry which is preliminary data.</text>
</comment>